<evidence type="ECO:0000256" key="6">
    <source>
        <dbReference type="SAM" id="Phobius"/>
    </source>
</evidence>
<protein>
    <recommendedName>
        <fullName evidence="9">LPXTG-domain-containing protein</fullName>
    </recommendedName>
</protein>
<accession>A0A5N5XCR4</accession>
<dbReference type="PANTHER" id="PTHR15549">
    <property type="entry name" value="PAIRED IMMUNOGLOBULIN-LIKE TYPE 2 RECEPTOR"/>
    <property type="match status" value="1"/>
</dbReference>
<organism evidence="7 8">
    <name type="scientific">Aspergillus leporis</name>
    <dbReference type="NCBI Taxonomy" id="41062"/>
    <lineage>
        <taxon>Eukaryota</taxon>
        <taxon>Fungi</taxon>
        <taxon>Dikarya</taxon>
        <taxon>Ascomycota</taxon>
        <taxon>Pezizomycotina</taxon>
        <taxon>Eurotiomycetes</taxon>
        <taxon>Eurotiomycetidae</taxon>
        <taxon>Eurotiales</taxon>
        <taxon>Aspergillaceae</taxon>
        <taxon>Aspergillus</taxon>
        <taxon>Aspergillus subgen. Circumdati</taxon>
    </lineage>
</organism>
<evidence type="ECO:0000256" key="3">
    <source>
        <dbReference type="ARBA" id="ARBA00022989"/>
    </source>
</evidence>
<evidence type="ECO:0000256" key="4">
    <source>
        <dbReference type="ARBA" id="ARBA00023136"/>
    </source>
</evidence>
<evidence type="ECO:0000256" key="2">
    <source>
        <dbReference type="ARBA" id="ARBA00022692"/>
    </source>
</evidence>
<keyword evidence="8" id="KW-1185">Reference proteome</keyword>
<dbReference type="AlphaFoldDB" id="A0A5N5XCR4"/>
<keyword evidence="4 6" id="KW-0472">Membrane</keyword>
<gene>
    <name evidence="7" type="ORF">BDV29DRAFT_166427</name>
</gene>
<evidence type="ECO:0000313" key="8">
    <source>
        <dbReference type="Proteomes" id="UP000326565"/>
    </source>
</evidence>
<feature type="transmembrane region" description="Helical" evidence="6">
    <location>
        <begin position="234"/>
        <end position="256"/>
    </location>
</feature>
<proteinExistence type="predicted"/>
<dbReference type="OrthoDB" id="5426678at2759"/>
<comment type="subcellular location">
    <subcellularLocation>
        <location evidence="1">Membrane</location>
        <topology evidence="1">Single-pass membrane protein</topology>
    </subcellularLocation>
</comment>
<evidence type="ECO:0008006" key="9">
    <source>
        <dbReference type="Google" id="ProtNLM"/>
    </source>
</evidence>
<evidence type="ECO:0000313" key="7">
    <source>
        <dbReference type="EMBL" id="KAB8078471.1"/>
    </source>
</evidence>
<sequence length="324" mass="34201">MAFLHPRTRVAVLGLIAAFCFSVPVISLNVISSSKCVAECGKRTNTLASDLVCPDSSYNTSADGMTMKNCLLCESTGTAYKSETENDVWSFLFNQKYTLQTCLFDRSADTSLSGCENSCLPLRSIFKNLWFKKNSTDLAFDYCTDVFTEYSGDCSTCLRGKSGSVILGNFMDTMNSACETKPNASEGEIVKLRRPLFDVSTATTTSTSTSTSTTSDTSSATGGPSSGLSTGAKAGIGVGVGVGGALLLGVLVWVLLLRKKKASKKVDGYQYEQPWEQASNAPTSGATGGEPVAKAMGELPIGARPHAELDTGKTPKGPDPVELA</sequence>
<keyword evidence="3 6" id="KW-1133">Transmembrane helix</keyword>
<dbReference type="PANTHER" id="PTHR15549:SF26">
    <property type="entry name" value="AXIAL BUDDING PATTERN PROTEIN 2-RELATED"/>
    <property type="match status" value="1"/>
</dbReference>
<feature type="region of interest" description="Disordered" evidence="5">
    <location>
        <begin position="201"/>
        <end position="226"/>
    </location>
</feature>
<evidence type="ECO:0000256" key="1">
    <source>
        <dbReference type="ARBA" id="ARBA00004167"/>
    </source>
</evidence>
<dbReference type="InterPro" id="IPR051694">
    <property type="entry name" value="Immunoregulatory_rcpt-like"/>
</dbReference>
<feature type="region of interest" description="Disordered" evidence="5">
    <location>
        <begin position="301"/>
        <end position="324"/>
    </location>
</feature>
<dbReference type="GO" id="GO:0071944">
    <property type="term" value="C:cell periphery"/>
    <property type="evidence" value="ECO:0007669"/>
    <property type="project" value="UniProtKB-ARBA"/>
</dbReference>
<reference evidence="7 8" key="1">
    <citation type="submission" date="2019-04" db="EMBL/GenBank/DDBJ databases">
        <title>Friends and foes A comparative genomics study of 23 Aspergillus species from section Flavi.</title>
        <authorList>
            <consortium name="DOE Joint Genome Institute"/>
            <person name="Kjaerbolling I."/>
            <person name="Vesth T."/>
            <person name="Frisvad J.C."/>
            <person name="Nybo J.L."/>
            <person name="Theobald S."/>
            <person name="Kildgaard S."/>
            <person name="Isbrandt T."/>
            <person name="Kuo A."/>
            <person name="Sato A."/>
            <person name="Lyhne E.K."/>
            <person name="Kogle M.E."/>
            <person name="Wiebenga A."/>
            <person name="Kun R.S."/>
            <person name="Lubbers R.J."/>
            <person name="Makela M.R."/>
            <person name="Barry K."/>
            <person name="Chovatia M."/>
            <person name="Clum A."/>
            <person name="Daum C."/>
            <person name="Haridas S."/>
            <person name="He G."/>
            <person name="LaButti K."/>
            <person name="Lipzen A."/>
            <person name="Mondo S."/>
            <person name="Riley R."/>
            <person name="Salamov A."/>
            <person name="Simmons B.A."/>
            <person name="Magnuson J.K."/>
            <person name="Henrissat B."/>
            <person name="Mortensen U.H."/>
            <person name="Larsen T.O."/>
            <person name="Devries R.P."/>
            <person name="Grigoriev I.V."/>
            <person name="Machida M."/>
            <person name="Baker S.E."/>
            <person name="Andersen M.R."/>
        </authorList>
    </citation>
    <scope>NUCLEOTIDE SEQUENCE [LARGE SCALE GENOMIC DNA]</scope>
    <source>
        <strain evidence="7 8">CBS 151.66</strain>
    </source>
</reference>
<evidence type="ECO:0000256" key="5">
    <source>
        <dbReference type="SAM" id="MobiDB-lite"/>
    </source>
</evidence>
<dbReference type="EMBL" id="ML732158">
    <property type="protein sequence ID" value="KAB8078471.1"/>
    <property type="molecule type" value="Genomic_DNA"/>
</dbReference>
<keyword evidence="2 6" id="KW-0812">Transmembrane</keyword>
<dbReference type="GO" id="GO:0016020">
    <property type="term" value="C:membrane"/>
    <property type="evidence" value="ECO:0007669"/>
    <property type="project" value="UniProtKB-SubCell"/>
</dbReference>
<name>A0A5N5XCR4_9EURO</name>
<dbReference type="Proteomes" id="UP000326565">
    <property type="component" value="Unassembled WGS sequence"/>
</dbReference>